<dbReference type="AlphaFoldDB" id="A0A3E0U2U6"/>
<evidence type="ECO:0000256" key="1">
    <source>
        <dbReference type="SAM" id="SignalP"/>
    </source>
</evidence>
<dbReference type="Pfam" id="PF13609">
    <property type="entry name" value="Porin_4"/>
    <property type="match status" value="1"/>
</dbReference>
<dbReference type="InterPro" id="IPR033900">
    <property type="entry name" value="Gram_neg_porin_domain"/>
</dbReference>
<dbReference type="EMBL" id="QUOT01000001">
    <property type="protein sequence ID" value="REL31044.1"/>
    <property type="molecule type" value="Genomic_DNA"/>
</dbReference>
<evidence type="ECO:0000313" key="4">
    <source>
        <dbReference type="Proteomes" id="UP000256899"/>
    </source>
</evidence>
<organism evidence="3 4">
    <name type="scientific">Thalassotalea euphylliae</name>
    <dbReference type="NCBI Taxonomy" id="1655234"/>
    <lineage>
        <taxon>Bacteria</taxon>
        <taxon>Pseudomonadati</taxon>
        <taxon>Pseudomonadota</taxon>
        <taxon>Gammaproteobacteria</taxon>
        <taxon>Alteromonadales</taxon>
        <taxon>Colwelliaceae</taxon>
        <taxon>Thalassotalea</taxon>
    </lineage>
</organism>
<dbReference type="RefSeq" id="WP_116015591.1">
    <property type="nucleotide sequence ID" value="NZ_QUOT01000001.1"/>
</dbReference>
<sequence>MNNKLIAALSAVAISFDALAAIEINDNLSLSGFGSTSITRSDNETPLIINRNILDETCWDCDTTFGLQLDYYQESFKASAQVVKRPQDKWLNPEVEWAYLGYSFGNIEARVGRLRLPVFLASEYYYVGHAYQSARPPEEVYNSILGITAYNGANLVWNFDLYDEYQVSFTPFIAFDDDNTLEVTSTFDVEINVNDILGANAQLEGDYFRWNFTYFDAEYDQKFIIKNPAPGTPLLVLDQPDRRFELYSLGAEYNLGNWTLTAERQLGNVRSTWYAMASYRIMKLSPYALYGETKTKRTDITDFDGKSGSSFVAGVRYDLRHNLSLNLEWQQFKSFGNQRGSFTTTPQEPDAQTYTLMFNFVF</sequence>
<dbReference type="InterPro" id="IPR023614">
    <property type="entry name" value="Porin_dom_sf"/>
</dbReference>
<protein>
    <submittedName>
        <fullName evidence="3">Porin</fullName>
    </submittedName>
</protein>
<reference evidence="4" key="1">
    <citation type="submission" date="2018-08" db="EMBL/GenBank/DDBJ databases">
        <title>Thalassotalea euphylliae genome.</title>
        <authorList>
            <person name="Summers S."/>
            <person name="Rice S.A."/>
            <person name="Freckelton M.L."/>
            <person name="Nedved B.T."/>
            <person name="Hadfield M.G."/>
        </authorList>
    </citation>
    <scope>NUCLEOTIDE SEQUENCE [LARGE SCALE GENOMIC DNA]</scope>
    <source>
        <strain evidence="4">H3</strain>
    </source>
</reference>
<accession>A0A3E0U2U6</accession>
<proteinExistence type="predicted"/>
<feature type="chain" id="PRO_5017695337" evidence="1">
    <location>
        <begin position="21"/>
        <end position="362"/>
    </location>
</feature>
<evidence type="ECO:0000313" key="3">
    <source>
        <dbReference type="EMBL" id="REL31044.1"/>
    </source>
</evidence>
<dbReference type="Gene3D" id="2.40.160.10">
    <property type="entry name" value="Porin"/>
    <property type="match status" value="1"/>
</dbReference>
<keyword evidence="1" id="KW-0732">Signal</keyword>
<feature type="signal peptide" evidence="1">
    <location>
        <begin position="1"/>
        <end position="20"/>
    </location>
</feature>
<feature type="domain" description="Porin" evidence="2">
    <location>
        <begin position="8"/>
        <end position="333"/>
    </location>
</feature>
<dbReference type="GO" id="GO:0015288">
    <property type="term" value="F:porin activity"/>
    <property type="evidence" value="ECO:0007669"/>
    <property type="project" value="InterPro"/>
</dbReference>
<keyword evidence="4" id="KW-1185">Reference proteome</keyword>
<dbReference type="SUPFAM" id="SSF56935">
    <property type="entry name" value="Porins"/>
    <property type="match status" value="1"/>
</dbReference>
<dbReference type="Proteomes" id="UP000256899">
    <property type="component" value="Unassembled WGS sequence"/>
</dbReference>
<evidence type="ECO:0000259" key="2">
    <source>
        <dbReference type="Pfam" id="PF13609"/>
    </source>
</evidence>
<name>A0A3E0U2U6_9GAMM</name>
<dbReference type="GO" id="GO:0016020">
    <property type="term" value="C:membrane"/>
    <property type="evidence" value="ECO:0007669"/>
    <property type="project" value="InterPro"/>
</dbReference>
<gene>
    <name evidence="3" type="ORF">DXX94_10150</name>
</gene>
<comment type="caution">
    <text evidence="3">The sequence shown here is derived from an EMBL/GenBank/DDBJ whole genome shotgun (WGS) entry which is preliminary data.</text>
</comment>